<dbReference type="Proteomes" id="UP000000268">
    <property type="component" value="Plasmid pREB2"/>
</dbReference>
<name>A8ZM86_ACAM1</name>
<organism evidence="1 2">
    <name type="scientific">Acaryochloris marina (strain MBIC 11017)</name>
    <dbReference type="NCBI Taxonomy" id="329726"/>
    <lineage>
        <taxon>Bacteria</taxon>
        <taxon>Bacillati</taxon>
        <taxon>Cyanobacteriota</taxon>
        <taxon>Cyanophyceae</taxon>
        <taxon>Acaryochloridales</taxon>
        <taxon>Acaryochloridaceae</taxon>
        <taxon>Acaryochloris</taxon>
    </lineage>
</organism>
<dbReference type="KEGG" id="amr:AM1_B0131"/>
<keyword evidence="1" id="KW-0614">Plasmid</keyword>
<geneLocation type="plasmid" evidence="1 2">
    <name>pREB2</name>
</geneLocation>
<reference evidence="1 2" key="1">
    <citation type="journal article" date="2008" name="Proc. Natl. Acad. Sci. U.S.A.">
        <title>Niche adaptation and genome expansion in the chlorophyll d-producing cyanobacterium Acaryochloris marina.</title>
        <authorList>
            <person name="Swingley W.D."/>
            <person name="Chen M."/>
            <person name="Cheung P.C."/>
            <person name="Conrad A.L."/>
            <person name="Dejesa L.C."/>
            <person name="Hao J."/>
            <person name="Honchak B.M."/>
            <person name="Karbach L.E."/>
            <person name="Kurdoglu A."/>
            <person name="Lahiri S."/>
            <person name="Mastrian S.D."/>
            <person name="Miyashita H."/>
            <person name="Page L."/>
            <person name="Ramakrishna P."/>
            <person name="Satoh S."/>
            <person name="Sattley W.M."/>
            <person name="Shimada Y."/>
            <person name="Taylor H.L."/>
            <person name="Tomo T."/>
            <person name="Tsuchiya T."/>
            <person name="Wang Z.T."/>
            <person name="Raymond J."/>
            <person name="Mimuro M."/>
            <person name="Blankenship R.E."/>
            <person name="Touchman J.W."/>
        </authorList>
    </citation>
    <scope>NUCLEOTIDE SEQUENCE [LARGE SCALE GENOMIC DNA]</scope>
    <source>
        <strain evidence="2">MBIC 11017</strain>
        <plasmid evidence="2">Plasmid pREB2</plasmid>
    </source>
</reference>
<dbReference type="HOGENOM" id="CLU_3338785_0_0_3"/>
<protein>
    <submittedName>
        <fullName evidence="1">Uncharacterized protein</fullName>
    </submittedName>
</protein>
<keyword evidence="2" id="KW-1185">Reference proteome</keyword>
<gene>
    <name evidence="1" type="ordered locus">AM1_B0131</name>
</gene>
<sequence length="37" mass="4227">MSGVQGIFRWLELRGECAPTDPLFISLDRVIGSRSYR</sequence>
<evidence type="ECO:0000313" key="1">
    <source>
        <dbReference type="EMBL" id="ABW31856.1"/>
    </source>
</evidence>
<dbReference type="AlphaFoldDB" id="A8ZM86"/>
<proteinExistence type="predicted"/>
<evidence type="ECO:0000313" key="2">
    <source>
        <dbReference type="Proteomes" id="UP000000268"/>
    </source>
</evidence>
<accession>A8ZM86</accession>
<dbReference type="EMBL" id="CP000839">
    <property type="protein sequence ID" value="ABW31856.1"/>
    <property type="molecule type" value="Genomic_DNA"/>
</dbReference>